<sequence>MSLDLTVAIPTYNGESRLPKVIEHLQRQQGIENLKWEILVVDNNSTDGTAQLVQNYQANWPYGVPLRYCFEPEQGLAFARNKAITEAKGELVGFLDDDNLPHPNWVIEAYKFGQEHPKAGAYASQIHGLFEVNPSEEIKPILFYLAINKRGDEPHLYEPRKKGLPPGAGLVVRRHVWKQCVPENLFLVGRVGDSMLAGEDSEAMLYIHQGGWEIWYNPAMFLEHIIPAWRLEKNYLIALMRGIGLGRYYLRILLLPSWQRPFAFLLYLLNDARKLILYYISHRRIIANNVVASCELERLFATFISPFYLLQVRINKSLKKS</sequence>
<dbReference type="PANTHER" id="PTHR43685:SF2">
    <property type="entry name" value="GLYCOSYLTRANSFERASE 2-LIKE DOMAIN-CONTAINING PROTEIN"/>
    <property type="match status" value="1"/>
</dbReference>
<evidence type="ECO:0000313" key="2">
    <source>
        <dbReference type="EMBL" id="MBD2567245.1"/>
    </source>
</evidence>
<dbReference type="InterPro" id="IPR001173">
    <property type="entry name" value="Glyco_trans_2-like"/>
</dbReference>
<dbReference type="InterPro" id="IPR050834">
    <property type="entry name" value="Glycosyltransf_2"/>
</dbReference>
<dbReference type="EMBL" id="JACJST010000003">
    <property type="protein sequence ID" value="MBD2567245.1"/>
    <property type="molecule type" value="Genomic_DNA"/>
</dbReference>
<dbReference type="Proteomes" id="UP000640531">
    <property type="component" value="Unassembled WGS sequence"/>
</dbReference>
<dbReference type="PANTHER" id="PTHR43685">
    <property type="entry name" value="GLYCOSYLTRANSFERASE"/>
    <property type="match status" value="1"/>
</dbReference>
<keyword evidence="3" id="KW-1185">Reference proteome</keyword>
<proteinExistence type="predicted"/>
<dbReference type="Pfam" id="PF00535">
    <property type="entry name" value="Glycos_transf_2"/>
    <property type="match status" value="1"/>
</dbReference>
<reference evidence="2 3" key="1">
    <citation type="journal article" date="2020" name="ISME J.">
        <title>Comparative genomics reveals insights into cyanobacterial evolution and habitat adaptation.</title>
        <authorList>
            <person name="Chen M.Y."/>
            <person name="Teng W.K."/>
            <person name="Zhao L."/>
            <person name="Hu C.X."/>
            <person name="Zhou Y.K."/>
            <person name="Han B.P."/>
            <person name="Song L.R."/>
            <person name="Shu W.S."/>
        </authorList>
    </citation>
    <scope>NUCLEOTIDE SEQUENCE [LARGE SCALE GENOMIC DNA]</scope>
    <source>
        <strain evidence="2 3">FACHB-196</strain>
    </source>
</reference>
<organism evidence="2 3">
    <name type="scientific">Anabaena lutea FACHB-196</name>
    <dbReference type="NCBI Taxonomy" id="2692881"/>
    <lineage>
        <taxon>Bacteria</taxon>
        <taxon>Bacillati</taxon>
        <taxon>Cyanobacteriota</taxon>
        <taxon>Cyanophyceae</taxon>
        <taxon>Nostocales</taxon>
        <taxon>Nostocaceae</taxon>
        <taxon>Anabaena</taxon>
    </lineage>
</organism>
<dbReference type="SUPFAM" id="SSF53448">
    <property type="entry name" value="Nucleotide-diphospho-sugar transferases"/>
    <property type="match status" value="1"/>
</dbReference>
<protein>
    <submittedName>
        <fullName evidence="2">Glycosyltransferase family 2 protein</fullName>
    </submittedName>
</protein>
<dbReference type="RefSeq" id="WP_190712026.1">
    <property type="nucleotide sequence ID" value="NZ_JACJST010000003.1"/>
</dbReference>
<comment type="caution">
    <text evidence="2">The sequence shown here is derived from an EMBL/GenBank/DDBJ whole genome shotgun (WGS) entry which is preliminary data.</text>
</comment>
<evidence type="ECO:0000259" key="1">
    <source>
        <dbReference type="Pfam" id="PF00535"/>
    </source>
</evidence>
<name>A0ABR8FAK7_9NOST</name>
<dbReference type="InterPro" id="IPR029044">
    <property type="entry name" value="Nucleotide-diphossugar_trans"/>
</dbReference>
<dbReference type="NCBIfam" id="NF038302">
    <property type="entry name" value="EPS_HpsE"/>
    <property type="match status" value="1"/>
</dbReference>
<accession>A0ABR8FAK7</accession>
<feature type="domain" description="Glycosyltransferase 2-like" evidence="1">
    <location>
        <begin position="6"/>
        <end position="137"/>
    </location>
</feature>
<evidence type="ECO:0000313" key="3">
    <source>
        <dbReference type="Proteomes" id="UP000640531"/>
    </source>
</evidence>
<dbReference type="Gene3D" id="3.90.550.10">
    <property type="entry name" value="Spore Coat Polysaccharide Biosynthesis Protein SpsA, Chain A"/>
    <property type="match status" value="1"/>
</dbReference>
<gene>
    <name evidence="2" type="ORF">H6G59_04910</name>
</gene>
<dbReference type="CDD" id="cd00761">
    <property type="entry name" value="Glyco_tranf_GTA_type"/>
    <property type="match status" value="1"/>
</dbReference>